<dbReference type="HOGENOM" id="CLU_004675_1_5_9"/>
<dbReference type="FunFam" id="1.10.150.20:FF:000003">
    <property type="entry name" value="DNA polymerase I"/>
    <property type="match status" value="1"/>
</dbReference>
<protein>
    <recommendedName>
        <fullName evidence="5">5'-3' exonuclease</fullName>
    </recommendedName>
</protein>
<proteinExistence type="predicted"/>
<dbReference type="Pfam" id="PF02739">
    <property type="entry name" value="5_3_exonuc_N"/>
    <property type="match status" value="1"/>
</dbReference>
<dbReference type="Gene3D" id="1.10.150.20">
    <property type="entry name" value="5' to 3' exonuclease, C-terminal subdomain"/>
    <property type="match status" value="1"/>
</dbReference>
<keyword evidence="1" id="KW-0540">Nuclease</keyword>
<evidence type="ECO:0000259" key="6">
    <source>
        <dbReference type="SMART" id="SM00475"/>
    </source>
</evidence>
<keyword evidence="3" id="KW-0238">DNA-binding</keyword>
<dbReference type="GO" id="GO:0033567">
    <property type="term" value="P:DNA replication, Okazaki fragment processing"/>
    <property type="evidence" value="ECO:0007669"/>
    <property type="project" value="InterPro"/>
</dbReference>
<keyword evidence="2" id="KW-0378">Hydrolase</keyword>
<name>A0A078M4I2_9STAP</name>
<dbReference type="PANTHER" id="PTHR42646:SF2">
    <property type="entry name" value="5'-3' EXONUCLEASE FAMILY PROTEIN"/>
    <property type="match status" value="1"/>
</dbReference>
<dbReference type="InterPro" id="IPR020046">
    <property type="entry name" value="5-3_exonucl_a-hlix_arch_N"/>
</dbReference>
<sequence length="291" mass="33037">MTQHTLIIDGMALLFRHFYATSFRNQFMYNSKDLPTNGVQGMLRHTFKLLELTKPDNVIIAWDMGSKSVRNEWYEGYKANRVAPPEEMVPQFDMIKDVMHDIGFYQDGIAGYEADDVIGTVAQHVDNLTIVSGDRDLLQLINQTNRIWLTKKGYTEYHYYDFNAFLEQYGITPEQFIDVKALMGDASDGYSGVAGIGEKTALKLIQTHGSVEGLLDNLGTLTPKMQEKINNDMESLRMSQRLAKIITDVPIKLDGLMDKSTHSLDIDHVNNVLQHHDLRVAEKYLSTLNLG</sequence>
<evidence type="ECO:0000256" key="2">
    <source>
        <dbReference type="ARBA" id="ARBA00022801"/>
    </source>
</evidence>
<evidence type="ECO:0000313" key="8">
    <source>
        <dbReference type="Proteomes" id="UP000044136"/>
    </source>
</evidence>
<dbReference type="InterPro" id="IPR036279">
    <property type="entry name" value="5-3_exonuclease_C_sf"/>
</dbReference>
<dbReference type="CDD" id="cd09859">
    <property type="entry name" value="PIN_53EXO"/>
    <property type="match status" value="1"/>
</dbReference>
<evidence type="ECO:0000256" key="5">
    <source>
        <dbReference type="ARBA" id="ARBA00050026"/>
    </source>
</evidence>
<comment type="function">
    <text evidence="4">5'-3' exonuclease acting preferentially on double-stranded DNA.</text>
</comment>
<dbReference type="Proteomes" id="UP000044136">
    <property type="component" value="Unassembled WGS sequence"/>
</dbReference>
<dbReference type="GO" id="GO:0017108">
    <property type="term" value="F:5'-flap endonuclease activity"/>
    <property type="evidence" value="ECO:0007669"/>
    <property type="project" value="InterPro"/>
</dbReference>
<dbReference type="InterPro" id="IPR002421">
    <property type="entry name" value="5-3_exonuclease"/>
</dbReference>
<dbReference type="SUPFAM" id="SSF88723">
    <property type="entry name" value="PIN domain-like"/>
    <property type="match status" value="1"/>
</dbReference>
<dbReference type="STRING" id="1461582.BN1048_00888"/>
<evidence type="ECO:0000256" key="4">
    <source>
        <dbReference type="ARBA" id="ARBA00049957"/>
    </source>
</evidence>
<dbReference type="PANTHER" id="PTHR42646">
    <property type="entry name" value="FLAP ENDONUCLEASE XNI"/>
    <property type="match status" value="1"/>
</dbReference>
<dbReference type="RefSeq" id="WP_035808863.1">
    <property type="nucleotide sequence ID" value="NZ_CCSE01000001.1"/>
</dbReference>
<dbReference type="GO" id="GO:0008409">
    <property type="term" value="F:5'-3' exonuclease activity"/>
    <property type="evidence" value="ECO:0007669"/>
    <property type="project" value="InterPro"/>
</dbReference>
<dbReference type="AlphaFoldDB" id="A0A078M4I2"/>
<dbReference type="InterPro" id="IPR020045">
    <property type="entry name" value="DNA_polI_H3TH"/>
</dbReference>
<dbReference type="OrthoDB" id="9806424at2"/>
<organism evidence="7 8">
    <name type="scientific">Jeotgalicoccus saudimassiliensis</name>
    <dbReference type="NCBI Taxonomy" id="1461582"/>
    <lineage>
        <taxon>Bacteria</taxon>
        <taxon>Bacillati</taxon>
        <taxon>Bacillota</taxon>
        <taxon>Bacilli</taxon>
        <taxon>Bacillales</taxon>
        <taxon>Staphylococcaceae</taxon>
        <taxon>Jeotgalicoccus</taxon>
    </lineage>
</organism>
<keyword evidence="7" id="KW-0269">Exonuclease</keyword>
<gene>
    <name evidence="7" type="primary">ypcP</name>
    <name evidence="7" type="ORF">BN1048_00888</name>
</gene>
<reference evidence="7 8" key="1">
    <citation type="submission" date="2014-07" db="EMBL/GenBank/DDBJ databases">
        <authorList>
            <person name="Urmite Genomes Urmite Genomes"/>
        </authorList>
    </citation>
    <scope>NUCLEOTIDE SEQUENCE [LARGE SCALE GENOMIC DNA]</scope>
    <source>
        <strain evidence="7 8">13MG44_air</strain>
    </source>
</reference>
<keyword evidence="8" id="KW-1185">Reference proteome</keyword>
<dbReference type="SMART" id="SM00475">
    <property type="entry name" value="53EXOc"/>
    <property type="match status" value="1"/>
</dbReference>
<dbReference type="Gene3D" id="3.40.50.1010">
    <property type="entry name" value="5'-nuclease"/>
    <property type="match status" value="1"/>
</dbReference>
<dbReference type="Pfam" id="PF01367">
    <property type="entry name" value="5_3_exonuc"/>
    <property type="match status" value="1"/>
</dbReference>
<accession>A0A078M4I2</accession>
<dbReference type="CDD" id="cd09898">
    <property type="entry name" value="H3TH_53EXO"/>
    <property type="match status" value="1"/>
</dbReference>
<dbReference type="SMART" id="SM00279">
    <property type="entry name" value="HhH2"/>
    <property type="match status" value="1"/>
</dbReference>
<dbReference type="SUPFAM" id="SSF47807">
    <property type="entry name" value="5' to 3' exonuclease, C-terminal subdomain"/>
    <property type="match status" value="1"/>
</dbReference>
<feature type="domain" description="5'-3' exonuclease" evidence="6">
    <location>
        <begin position="3"/>
        <end position="261"/>
    </location>
</feature>
<dbReference type="EMBL" id="CCSE01000001">
    <property type="protein sequence ID" value="CEA00247.1"/>
    <property type="molecule type" value="Genomic_DNA"/>
</dbReference>
<dbReference type="InterPro" id="IPR038969">
    <property type="entry name" value="FEN"/>
</dbReference>
<dbReference type="InterPro" id="IPR008918">
    <property type="entry name" value="HhH2"/>
</dbReference>
<evidence type="ECO:0000313" key="7">
    <source>
        <dbReference type="EMBL" id="CEA00247.1"/>
    </source>
</evidence>
<dbReference type="eggNOG" id="COG0258">
    <property type="taxonomic scope" value="Bacteria"/>
</dbReference>
<dbReference type="GO" id="GO:0003677">
    <property type="term" value="F:DNA binding"/>
    <property type="evidence" value="ECO:0007669"/>
    <property type="project" value="UniProtKB-KW"/>
</dbReference>
<evidence type="ECO:0000256" key="1">
    <source>
        <dbReference type="ARBA" id="ARBA00022722"/>
    </source>
</evidence>
<dbReference type="InterPro" id="IPR029060">
    <property type="entry name" value="PIN-like_dom_sf"/>
</dbReference>
<evidence type="ECO:0000256" key="3">
    <source>
        <dbReference type="ARBA" id="ARBA00023125"/>
    </source>
</evidence>